<gene>
    <name evidence="1" type="ORF">OEZ85_003247</name>
</gene>
<keyword evidence="2" id="KW-1185">Reference proteome</keyword>
<protein>
    <submittedName>
        <fullName evidence="1">Uncharacterized protein</fullName>
    </submittedName>
</protein>
<evidence type="ECO:0000313" key="1">
    <source>
        <dbReference type="EMBL" id="WIA14762.1"/>
    </source>
</evidence>
<dbReference type="Proteomes" id="UP001244341">
    <property type="component" value="Chromosome 5b"/>
</dbReference>
<proteinExistence type="predicted"/>
<reference evidence="1 2" key="1">
    <citation type="submission" date="2023-05" db="EMBL/GenBank/DDBJ databases">
        <title>A 100% complete, gapless, phased diploid assembly of the Scenedesmus obliquus UTEX 3031 genome.</title>
        <authorList>
            <person name="Biondi T.C."/>
            <person name="Hanschen E.R."/>
            <person name="Kwon T."/>
            <person name="Eng W."/>
            <person name="Kruse C.P.S."/>
            <person name="Koehler S.I."/>
            <person name="Kunde Y."/>
            <person name="Gleasner C.D."/>
            <person name="You Mak K.T."/>
            <person name="Polle J."/>
            <person name="Hovde B.T."/>
            <person name="Starkenburg S.R."/>
        </authorList>
    </citation>
    <scope>NUCLEOTIDE SEQUENCE [LARGE SCALE GENOMIC DNA]</scope>
    <source>
        <strain evidence="1 2">DOE0152z</strain>
    </source>
</reference>
<evidence type="ECO:0000313" key="2">
    <source>
        <dbReference type="Proteomes" id="UP001244341"/>
    </source>
</evidence>
<dbReference type="EMBL" id="CP126212">
    <property type="protein sequence ID" value="WIA14762.1"/>
    <property type="molecule type" value="Genomic_DNA"/>
</dbReference>
<organism evidence="1 2">
    <name type="scientific">Tetradesmus obliquus</name>
    <name type="common">Green alga</name>
    <name type="synonym">Acutodesmus obliquus</name>
    <dbReference type="NCBI Taxonomy" id="3088"/>
    <lineage>
        <taxon>Eukaryota</taxon>
        <taxon>Viridiplantae</taxon>
        <taxon>Chlorophyta</taxon>
        <taxon>core chlorophytes</taxon>
        <taxon>Chlorophyceae</taxon>
        <taxon>CS clade</taxon>
        <taxon>Sphaeropleales</taxon>
        <taxon>Scenedesmaceae</taxon>
        <taxon>Tetradesmus</taxon>
    </lineage>
</organism>
<sequence>MLLPASCKEQRDIEQQLDVIIEKLKMQHFCMFLQFYNVLTYKQLAGTYVDAWPFVPDAFSVCEAMDELDWQ</sequence>
<name>A0ABY8U2T7_TETOB</name>
<accession>A0ABY8U2T7</accession>